<sequence>MLEGWRGRFVILVPQQTWAESWKAAIWSEDIAIGVSISVHSTPSAHLGRAMFSPGVVEPLKRT</sequence>
<reference evidence="1" key="1">
    <citation type="submission" date="2023-03" db="EMBL/GenBank/DDBJ databases">
        <authorList>
            <person name="Pearce D."/>
        </authorList>
    </citation>
    <scope>NUCLEOTIDE SEQUENCE</scope>
    <source>
        <strain evidence="1">Mc</strain>
    </source>
</reference>
<organism evidence="1 2">
    <name type="scientific">Methylococcus capsulatus</name>
    <dbReference type="NCBI Taxonomy" id="414"/>
    <lineage>
        <taxon>Bacteria</taxon>
        <taxon>Pseudomonadati</taxon>
        <taxon>Pseudomonadota</taxon>
        <taxon>Gammaproteobacteria</taxon>
        <taxon>Methylococcales</taxon>
        <taxon>Methylococcaceae</taxon>
        <taxon>Methylococcus</taxon>
    </lineage>
</organism>
<name>A0AA35UFL9_METCP</name>
<dbReference type="EMBL" id="OX458332">
    <property type="protein sequence ID" value="CAI8727642.1"/>
    <property type="molecule type" value="Genomic_DNA"/>
</dbReference>
<dbReference type="AlphaFoldDB" id="A0AA35UFL9"/>
<accession>A0AA35UFL9</accession>
<protein>
    <submittedName>
        <fullName evidence="1">Uncharacterized protein</fullName>
    </submittedName>
</protein>
<dbReference type="Proteomes" id="UP001158598">
    <property type="component" value="Chromosome"/>
</dbReference>
<proteinExistence type="predicted"/>
<evidence type="ECO:0000313" key="2">
    <source>
        <dbReference type="Proteomes" id="UP001158598"/>
    </source>
</evidence>
<evidence type="ECO:0000313" key="1">
    <source>
        <dbReference type="EMBL" id="CAI8727642.1"/>
    </source>
</evidence>
<gene>
    <name evidence="1" type="ORF">MCNOR_0216</name>
</gene>